<evidence type="ECO:0000256" key="2">
    <source>
        <dbReference type="ARBA" id="ARBA00009773"/>
    </source>
</evidence>
<evidence type="ECO:0000256" key="4">
    <source>
        <dbReference type="ARBA" id="ARBA00022475"/>
    </source>
</evidence>
<evidence type="ECO:0000313" key="11">
    <source>
        <dbReference type="Proteomes" id="UP000195141"/>
    </source>
</evidence>
<dbReference type="EMBL" id="NGMM01000005">
    <property type="protein sequence ID" value="OTP13660.1"/>
    <property type="molecule type" value="Genomic_DNA"/>
</dbReference>
<feature type="transmembrane region" description="Helical" evidence="8">
    <location>
        <begin position="258"/>
        <end position="284"/>
    </location>
</feature>
<keyword evidence="7 8" id="KW-0472">Membrane</keyword>
<dbReference type="OrthoDB" id="9793390at2"/>
<dbReference type="PANTHER" id="PTHR21716">
    <property type="entry name" value="TRANSMEMBRANE PROTEIN"/>
    <property type="match status" value="1"/>
</dbReference>
<organism evidence="9">
    <name type="scientific">Candidatus Enterococcus clewellii</name>
    <dbReference type="NCBI Taxonomy" id="1834193"/>
    <lineage>
        <taxon>Bacteria</taxon>
        <taxon>Bacillati</taxon>
        <taxon>Bacillota</taxon>
        <taxon>Bacilli</taxon>
        <taxon>Lactobacillales</taxon>
        <taxon>Enterococcaceae</taxon>
        <taxon>Enterococcus</taxon>
    </lineage>
</organism>
<evidence type="ECO:0000313" key="9">
    <source>
        <dbReference type="EMBL" id="OTP13660.1"/>
    </source>
</evidence>
<evidence type="ECO:0000256" key="1">
    <source>
        <dbReference type="ARBA" id="ARBA00004651"/>
    </source>
</evidence>
<comment type="similarity">
    <text evidence="2">Belongs to the autoinducer-2 exporter (AI-2E) (TC 2.A.86) family.</text>
</comment>
<evidence type="ECO:0000256" key="8">
    <source>
        <dbReference type="SAM" id="Phobius"/>
    </source>
</evidence>
<feature type="transmembrane region" description="Helical" evidence="8">
    <location>
        <begin position="12"/>
        <end position="37"/>
    </location>
</feature>
<feature type="transmembrane region" description="Helical" evidence="8">
    <location>
        <begin position="43"/>
        <end position="65"/>
    </location>
</feature>
<reference evidence="9" key="1">
    <citation type="submission" date="2017-05" db="EMBL/GenBank/DDBJ databases">
        <title>The Genome Sequence of Enterococcus sp. 9E7_DIV0242.</title>
        <authorList>
            <consortium name="The Broad Institute Genomics Platform"/>
            <consortium name="The Broad Institute Genomic Center for Infectious Diseases"/>
            <person name="Earl A."/>
            <person name="Manson A."/>
            <person name="Schwartman J."/>
            <person name="Gilmore M."/>
            <person name="Abouelleil A."/>
            <person name="Cao P."/>
            <person name="Chapman S."/>
            <person name="Cusick C."/>
            <person name="Shea T."/>
            <person name="Young S."/>
            <person name="Neafsey D."/>
            <person name="Nusbaum C."/>
            <person name="Birren B."/>
        </authorList>
    </citation>
    <scope>NUCLEOTIDE SEQUENCE [LARGE SCALE GENOMIC DNA]</scope>
    <source>
        <strain evidence="9">9E7_DIV0242</strain>
    </source>
</reference>
<dbReference type="InterPro" id="IPR002549">
    <property type="entry name" value="AI-2E-like"/>
</dbReference>
<keyword evidence="6 8" id="KW-1133">Transmembrane helix</keyword>
<comment type="subcellular location">
    <subcellularLocation>
        <location evidence="1">Cell membrane</location>
        <topology evidence="1">Multi-pass membrane protein</topology>
    </subcellularLocation>
</comment>
<keyword evidence="11" id="KW-1185">Reference proteome</keyword>
<dbReference type="EMBL" id="CP147247">
    <property type="protein sequence ID" value="WYJ89943.1"/>
    <property type="molecule type" value="Genomic_DNA"/>
</dbReference>
<evidence type="ECO:0000313" key="10">
    <source>
        <dbReference type="EMBL" id="WYJ89943.1"/>
    </source>
</evidence>
<evidence type="ECO:0008006" key="12">
    <source>
        <dbReference type="Google" id="ProtNLM"/>
    </source>
</evidence>
<accession>A0A242K4D4</accession>
<reference evidence="10" key="3">
    <citation type="submission" date="2024-03" db="EMBL/GenBank/DDBJ databases">
        <title>The Genome Sequence of Enterococcus sp. DIV0242b.</title>
        <authorList>
            <consortium name="The Broad Institute Genomics Platform"/>
            <consortium name="The Broad Institute Microbial Omics Core"/>
            <consortium name="The Broad Institute Genomic Center for Infectious Diseases"/>
            <person name="Earl A."/>
            <person name="Manson A."/>
            <person name="Gilmore M."/>
            <person name="Schwartman J."/>
            <person name="Shea T."/>
            <person name="Abouelleil A."/>
            <person name="Cao P."/>
            <person name="Chapman S."/>
            <person name="Cusick C."/>
            <person name="Young S."/>
            <person name="Neafsey D."/>
            <person name="Nusbaum C."/>
            <person name="Birren B."/>
        </authorList>
    </citation>
    <scope>NUCLEOTIDE SEQUENCE</scope>
    <source>
        <strain evidence="10">9E7_DIV0242</strain>
    </source>
</reference>
<keyword evidence="3" id="KW-0813">Transport</keyword>
<keyword evidence="4" id="KW-1003">Cell membrane</keyword>
<feature type="transmembrane region" description="Helical" evidence="8">
    <location>
        <begin position="296"/>
        <end position="316"/>
    </location>
</feature>
<feature type="transmembrane region" description="Helical" evidence="8">
    <location>
        <begin position="234"/>
        <end position="252"/>
    </location>
</feature>
<name>A0A242K4D4_9ENTE</name>
<evidence type="ECO:0000256" key="3">
    <source>
        <dbReference type="ARBA" id="ARBA00022448"/>
    </source>
</evidence>
<keyword evidence="5 8" id="KW-0812">Transmembrane</keyword>
<feature type="transmembrane region" description="Helical" evidence="8">
    <location>
        <begin position="328"/>
        <end position="361"/>
    </location>
</feature>
<dbReference type="GO" id="GO:0055085">
    <property type="term" value="P:transmembrane transport"/>
    <property type="evidence" value="ECO:0007669"/>
    <property type="project" value="TreeGrafter"/>
</dbReference>
<dbReference type="PANTHER" id="PTHR21716:SF53">
    <property type="entry name" value="PERMEASE PERM-RELATED"/>
    <property type="match status" value="1"/>
</dbReference>
<sequence length="390" mass="44296">MNKEKSRWQRFLGGGNLLFTLAVLCLIAILIFLFHTISFIFNPLWVIFITVLPPAVFGIVIYYLLNPIVKRLDKKMPRVWIIAGLYILILALLFLGGLQIFPMIQKQTEELIEQFPTFLNDFQKSAEAFVAKTPFASEFSQATESLENIWNKISGVAGDYLQKGAQGLGNVFSAVSTTFLTLFTGPIIAFFLLKDKEKFYQTLKRMFPPVFRNDFDELSQIINIQIGDYLKGQIIASLVLGVMYLPTFLLIGMPFGGILALAAGILCIIPYIGPFIAFIPGLIIAFQDSSFMGIKFLIVWFVIQLLHGDLVVPRVMGDKLKIHPITILLVLLVMGDLLGLVGVIFGIPIYCLLKVFVIYLFRKFKQRYNRFYGEKGKYEETEFTKDEYLK</sequence>
<dbReference type="RefSeq" id="WP_086350138.1">
    <property type="nucleotide sequence ID" value="NZ_CP147247.1"/>
</dbReference>
<evidence type="ECO:0000256" key="7">
    <source>
        <dbReference type="ARBA" id="ARBA00023136"/>
    </source>
</evidence>
<proteinExistence type="inferred from homology"/>
<feature type="transmembrane region" description="Helical" evidence="8">
    <location>
        <begin position="171"/>
        <end position="193"/>
    </location>
</feature>
<reference evidence="10" key="2">
    <citation type="submission" date="2017-05" db="EMBL/GenBank/DDBJ databases">
        <authorList>
            <consortium name="The Broad Institute Genomics Platform"/>
            <consortium name="The Broad Institute Genomic Center for Infectious Diseases"/>
            <person name="Earl A."/>
            <person name="Manson A."/>
            <person name="Schwartman J."/>
            <person name="Gilmore M."/>
            <person name="Abouelleil A."/>
            <person name="Cao P."/>
            <person name="Chapman S."/>
            <person name="Cusick C."/>
            <person name="Shea T."/>
            <person name="Young S."/>
            <person name="Neafsey D."/>
            <person name="Nusbaum C."/>
            <person name="Birren B."/>
        </authorList>
    </citation>
    <scope>NUCLEOTIDE SEQUENCE</scope>
    <source>
        <strain evidence="10">9E7_DIV0242</strain>
    </source>
</reference>
<dbReference type="Proteomes" id="UP000195141">
    <property type="component" value="Chromosome"/>
</dbReference>
<evidence type="ECO:0000256" key="6">
    <source>
        <dbReference type="ARBA" id="ARBA00022989"/>
    </source>
</evidence>
<dbReference type="Pfam" id="PF01594">
    <property type="entry name" value="AI-2E_transport"/>
    <property type="match status" value="1"/>
</dbReference>
<evidence type="ECO:0000256" key="5">
    <source>
        <dbReference type="ARBA" id="ARBA00022692"/>
    </source>
</evidence>
<dbReference type="AlphaFoldDB" id="A0A242K4D4"/>
<feature type="transmembrane region" description="Helical" evidence="8">
    <location>
        <begin position="77"/>
        <end position="101"/>
    </location>
</feature>
<gene>
    <name evidence="10" type="ORF">A5888_001671</name>
    <name evidence="9" type="ORF">A5888_003138</name>
</gene>
<dbReference type="GO" id="GO:0005886">
    <property type="term" value="C:plasma membrane"/>
    <property type="evidence" value="ECO:0007669"/>
    <property type="project" value="UniProtKB-SubCell"/>
</dbReference>
<protein>
    <recommendedName>
        <fullName evidence="12">Permease</fullName>
    </recommendedName>
</protein>